<comment type="caution">
    <text evidence="1">The sequence shown here is derived from an EMBL/GenBank/DDBJ whole genome shotgun (WGS) entry which is preliminary data.</text>
</comment>
<dbReference type="Proteomes" id="UP000037326">
    <property type="component" value="Unassembled WGS sequence"/>
</dbReference>
<dbReference type="RefSeq" id="WP_049664219.1">
    <property type="nucleotide sequence ID" value="NZ_JBIVOC010000002.1"/>
</dbReference>
<reference evidence="2" key="1">
    <citation type="submission" date="2015-07" db="EMBL/GenBank/DDBJ databases">
        <authorList>
            <consortium name="Consortium for Microbial Forensics and Genomics (microFORGE)"/>
            <person name="Knight B.M."/>
            <person name="Roberts D.P."/>
            <person name="Lin D."/>
            <person name="Hari K."/>
            <person name="Fletcher J."/>
            <person name="Melcher U."/>
            <person name="Blagden T."/>
            <person name="Winegar R.A."/>
        </authorList>
    </citation>
    <scope>NUCLEOTIDE SEQUENCE [LARGE SCALE GENOMIC DNA]</scope>
    <source>
        <strain evidence="2">DSM 23493</strain>
    </source>
</reference>
<protein>
    <submittedName>
        <fullName evidence="1">Uncharacterized protein</fullName>
    </submittedName>
</protein>
<accession>A0A0K9FBJ0</accession>
<name>A0A0K9FBJ0_9BACI</name>
<proteinExistence type="predicted"/>
<dbReference type="GeneID" id="96597644"/>
<dbReference type="PATRIC" id="fig|582475.4.peg.421"/>
<dbReference type="AlphaFoldDB" id="A0A0K9FBJ0"/>
<evidence type="ECO:0000313" key="1">
    <source>
        <dbReference type="EMBL" id="KMY31573.1"/>
    </source>
</evidence>
<organism evidence="1 2">
    <name type="scientific">Lysinibacillus xylanilyticus</name>
    <dbReference type="NCBI Taxonomy" id="582475"/>
    <lineage>
        <taxon>Bacteria</taxon>
        <taxon>Bacillati</taxon>
        <taxon>Bacillota</taxon>
        <taxon>Bacilli</taxon>
        <taxon>Bacillales</taxon>
        <taxon>Bacillaceae</taxon>
        <taxon>Lysinibacillus</taxon>
    </lineage>
</organism>
<evidence type="ECO:0000313" key="2">
    <source>
        <dbReference type="Proteomes" id="UP000037326"/>
    </source>
</evidence>
<gene>
    <name evidence="1" type="ORF">ACZ11_04960</name>
</gene>
<dbReference type="OrthoDB" id="2738578at2"/>
<sequence>MEIAAGIVNIQRKLLERTGRKTDVYYSEGQGALYVFMGEPLTVNNVIYAASEMELIMTAI</sequence>
<dbReference type="EMBL" id="LFXJ01000005">
    <property type="protein sequence ID" value="KMY31573.1"/>
    <property type="molecule type" value="Genomic_DNA"/>
</dbReference>